<keyword evidence="5 6" id="KW-0472">Membrane</keyword>
<name>A0A7J2U4S3_9CREN</name>
<comment type="caution">
    <text evidence="8">The sequence shown here is derived from an EMBL/GenBank/DDBJ whole genome shotgun (WGS) entry which is preliminary data.</text>
</comment>
<evidence type="ECO:0000256" key="4">
    <source>
        <dbReference type="ARBA" id="ARBA00022989"/>
    </source>
</evidence>
<dbReference type="GO" id="GO:0005886">
    <property type="term" value="C:plasma membrane"/>
    <property type="evidence" value="ECO:0007669"/>
    <property type="project" value="UniProtKB-SubCell"/>
</dbReference>
<protein>
    <recommendedName>
        <fullName evidence="7">Type II secretion system protein GspF domain-containing protein</fullName>
    </recommendedName>
</protein>
<dbReference type="AlphaFoldDB" id="A0A7J2U4S3"/>
<reference evidence="8" key="1">
    <citation type="journal article" date="2020" name="mSystems">
        <title>Genome- and Community-Level Interaction Insights into Carbon Utilization and Element Cycling Functions of Hydrothermarchaeota in Hydrothermal Sediment.</title>
        <authorList>
            <person name="Zhou Z."/>
            <person name="Liu Y."/>
            <person name="Xu W."/>
            <person name="Pan J."/>
            <person name="Luo Z.H."/>
            <person name="Li M."/>
        </authorList>
    </citation>
    <scope>NUCLEOTIDE SEQUENCE [LARGE SCALE GENOMIC DNA]</scope>
    <source>
        <strain evidence="8">SpSt-125</strain>
    </source>
</reference>
<feature type="transmembrane region" description="Helical" evidence="6">
    <location>
        <begin position="279"/>
        <end position="300"/>
    </location>
</feature>
<accession>A0A7J2U4S3</accession>
<evidence type="ECO:0000256" key="6">
    <source>
        <dbReference type="SAM" id="Phobius"/>
    </source>
</evidence>
<feature type="domain" description="Type II secretion system protein GspF" evidence="7">
    <location>
        <begin position="100"/>
        <end position="217"/>
    </location>
</feature>
<dbReference type="Pfam" id="PF00482">
    <property type="entry name" value="T2SSF"/>
    <property type="match status" value="1"/>
</dbReference>
<dbReference type="EMBL" id="DSEU01000065">
    <property type="protein sequence ID" value="HEM67731.1"/>
    <property type="molecule type" value="Genomic_DNA"/>
</dbReference>
<sequence>MKQGFRDIVIAAILLSMGLTIPALILPTVSRLLGVNLFRGVEGISFSIRRTFIPMPIFRTPDSYTFTGFTIAFTLLTAYIFLRQGVMVRALLRKQVAELITVLTSYIRAGTPIVIALELSASIVESPMKEYVLRLSKLIQLGYNPFEAFETVFSDAPMDVRAILSSIPIGVESGGRVAEVLTAAEGFSFQLSRMEELRRARLEGYKAVLVLAILSYLMSSLVTTLLLSYIARMMLGTPFARVVIDLKYVLSLYYTSTIITTAITSIATSRIIHGEIVTALKYTATLILLATLVFSITTAFI</sequence>
<keyword evidence="4 6" id="KW-1133">Transmembrane helix</keyword>
<keyword evidence="3 6" id="KW-0812">Transmembrane</keyword>
<evidence type="ECO:0000256" key="1">
    <source>
        <dbReference type="ARBA" id="ARBA00004651"/>
    </source>
</evidence>
<evidence type="ECO:0000256" key="5">
    <source>
        <dbReference type="ARBA" id="ARBA00023136"/>
    </source>
</evidence>
<keyword evidence="2" id="KW-1003">Cell membrane</keyword>
<feature type="transmembrane region" description="Helical" evidence="6">
    <location>
        <begin position="64"/>
        <end position="82"/>
    </location>
</feature>
<feature type="transmembrane region" description="Helical" evidence="6">
    <location>
        <begin position="251"/>
        <end position="272"/>
    </location>
</feature>
<comment type="subcellular location">
    <subcellularLocation>
        <location evidence="1">Cell membrane</location>
        <topology evidence="1">Multi-pass membrane protein</topology>
    </subcellularLocation>
</comment>
<evidence type="ECO:0000259" key="7">
    <source>
        <dbReference type="Pfam" id="PF00482"/>
    </source>
</evidence>
<evidence type="ECO:0000313" key="8">
    <source>
        <dbReference type="EMBL" id="HEM67731.1"/>
    </source>
</evidence>
<gene>
    <name evidence="8" type="ORF">ENO26_09265</name>
</gene>
<evidence type="ECO:0000256" key="2">
    <source>
        <dbReference type="ARBA" id="ARBA00022475"/>
    </source>
</evidence>
<proteinExistence type="predicted"/>
<feature type="transmembrane region" description="Helical" evidence="6">
    <location>
        <begin position="7"/>
        <end position="29"/>
    </location>
</feature>
<dbReference type="InterPro" id="IPR018076">
    <property type="entry name" value="T2SS_GspF_dom"/>
</dbReference>
<evidence type="ECO:0000256" key="3">
    <source>
        <dbReference type="ARBA" id="ARBA00022692"/>
    </source>
</evidence>
<organism evidence="8">
    <name type="scientific">Ignisphaera aggregans</name>
    <dbReference type="NCBI Taxonomy" id="334771"/>
    <lineage>
        <taxon>Archaea</taxon>
        <taxon>Thermoproteota</taxon>
        <taxon>Thermoprotei</taxon>
        <taxon>Desulfurococcales</taxon>
        <taxon>Desulfurococcaceae</taxon>
        <taxon>Ignisphaera</taxon>
    </lineage>
</organism>
<feature type="transmembrane region" description="Helical" evidence="6">
    <location>
        <begin position="207"/>
        <end position="231"/>
    </location>
</feature>